<keyword evidence="2" id="KW-0134">Cell wall</keyword>
<dbReference type="InterPro" id="IPR036941">
    <property type="entry name" value="Rcpt_L-dom_sf"/>
</dbReference>
<dbReference type="GO" id="GO:0030313">
    <property type="term" value="C:cell envelope"/>
    <property type="evidence" value="ECO:0007669"/>
    <property type="project" value="UniProtKB-SubCell"/>
</dbReference>
<dbReference type="PANTHER" id="PTHR31018:SF3">
    <property type="entry name" value="RECEPTOR PROTEIN-TYROSINE KINASE"/>
    <property type="match status" value="1"/>
</dbReference>
<feature type="chain" id="PRO_5013130261" description="Receptor L-domain domain-containing protein" evidence="6">
    <location>
        <begin position="22"/>
        <end position="383"/>
    </location>
</feature>
<evidence type="ECO:0000256" key="1">
    <source>
        <dbReference type="ARBA" id="ARBA00004191"/>
    </source>
</evidence>
<dbReference type="SUPFAM" id="SSF52058">
    <property type="entry name" value="L domain-like"/>
    <property type="match status" value="2"/>
</dbReference>
<comment type="caution">
    <text evidence="7">The sequence shown here is derived from an EMBL/GenBank/DDBJ whole genome shotgun (WGS) entry which is preliminary data.</text>
</comment>
<gene>
    <name evidence="7" type="ORF">CRP01_12075</name>
</gene>
<dbReference type="Gene3D" id="3.80.20.20">
    <property type="entry name" value="Receptor L-domain"/>
    <property type="match status" value="2"/>
</dbReference>
<dbReference type="Proteomes" id="UP000223913">
    <property type="component" value="Unassembled WGS sequence"/>
</dbReference>
<dbReference type="PANTHER" id="PTHR31018">
    <property type="entry name" value="SPORULATION-SPECIFIC PROTEIN-RELATED"/>
    <property type="match status" value="1"/>
</dbReference>
<evidence type="ECO:0000313" key="8">
    <source>
        <dbReference type="Proteomes" id="UP000223913"/>
    </source>
</evidence>
<evidence type="ECO:0000256" key="2">
    <source>
        <dbReference type="ARBA" id="ARBA00022512"/>
    </source>
</evidence>
<proteinExistence type="predicted"/>
<dbReference type="OrthoDB" id="9765957at2"/>
<evidence type="ECO:0000256" key="4">
    <source>
        <dbReference type="ARBA" id="ARBA00022729"/>
    </source>
</evidence>
<keyword evidence="3" id="KW-0964">Secreted</keyword>
<dbReference type="RefSeq" id="WP_143473360.1">
    <property type="nucleotide sequence ID" value="NZ_PDUD01000018.1"/>
</dbReference>
<evidence type="ECO:0000256" key="3">
    <source>
        <dbReference type="ARBA" id="ARBA00022525"/>
    </source>
</evidence>
<comment type="subcellular location">
    <subcellularLocation>
        <location evidence="1">Secreted</location>
        <location evidence="1">Cell wall</location>
    </subcellularLocation>
</comment>
<protein>
    <recommendedName>
        <fullName evidence="9">Receptor L-domain domain-containing protein</fullName>
    </recommendedName>
</protein>
<evidence type="ECO:0000256" key="6">
    <source>
        <dbReference type="SAM" id="SignalP"/>
    </source>
</evidence>
<accession>A0A2D0NEU3</accession>
<dbReference type="EMBL" id="PDUD01000018">
    <property type="protein sequence ID" value="PHN06303.1"/>
    <property type="molecule type" value="Genomic_DNA"/>
</dbReference>
<evidence type="ECO:0000313" key="7">
    <source>
        <dbReference type="EMBL" id="PHN06303.1"/>
    </source>
</evidence>
<keyword evidence="5" id="KW-0325">Glycoprotein</keyword>
<sequence>MQRPFSTSMLWILLVSGISFVACNKSAFTPNPFEGDVFLRSQAEVDEFGEKGYNVITGNLHIGKGFGPYGAPVGITDIVSLLPLREIISVSGNIEIVNNPELASLAGLSTLNTAGSIILQYNAILENIQALSGLESIENHLILQGNSQLASLRGLERITKIPGDLTIEFNPKLENFAGLENLESIGSLQLRDNESLGSIDHLESLVKLEHLGITYSPLINSLAVFKNITSLPRGLGLEELSALTSLEGLHNVESIGGFLGIWRTGLTSLEELSSLQTLDRTLKIIGNDHLTSLDGLENISSIGGYGLEISDNEALVSIEGLSNLHFVSFKFTITNNELLADFCPLNKLFTNTDFLNRENERTNIRGNSYNPSEEDFLYDQCKP</sequence>
<keyword evidence="8" id="KW-1185">Reference proteome</keyword>
<name>A0A2D0NEU3_FLAN2</name>
<feature type="signal peptide" evidence="6">
    <location>
        <begin position="1"/>
        <end position="21"/>
    </location>
</feature>
<evidence type="ECO:0000256" key="5">
    <source>
        <dbReference type="ARBA" id="ARBA00023180"/>
    </source>
</evidence>
<reference evidence="7 8" key="1">
    <citation type="submission" date="2017-10" db="EMBL/GenBank/DDBJ databases">
        <title>The draft genome sequence of Lewinella nigricans NBRC 102662.</title>
        <authorList>
            <person name="Wang K."/>
        </authorList>
    </citation>
    <scope>NUCLEOTIDE SEQUENCE [LARGE SCALE GENOMIC DNA]</scope>
    <source>
        <strain evidence="7 8">NBRC 102662</strain>
    </source>
</reference>
<evidence type="ECO:0008006" key="9">
    <source>
        <dbReference type="Google" id="ProtNLM"/>
    </source>
</evidence>
<dbReference type="PROSITE" id="PS51257">
    <property type="entry name" value="PROKAR_LIPOPROTEIN"/>
    <property type="match status" value="1"/>
</dbReference>
<dbReference type="InterPro" id="IPR051648">
    <property type="entry name" value="CWI-Assembly_Regulator"/>
</dbReference>
<organism evidence="7 8">
    <name type="scientific">Flavilitoribacter nigricans (strain ATCC 23147 / DSM 23189 / NBRC 102662 / NCIMB 1420 / SS-2)</name>
    <name type="common">Lewinella nigricans</name>
    <dbReference type="NCBI Taxonomy" id="1122177"/>
    <lineage>
        <taxon>Bacteria</taxon>
        <taxon>Pseudomonadati</taxon>
        <taxon>Bacteroidota</taxon>
        <taxon>Saprospiria</taxon>
        <taxon>Saprospirales</taxon>
        <taxon>Lewinellaceae</taxon>
        <taxon>Flavilitoribacter</taxon>
    </lineage>
</organism>
<keyword evidence="4 6" id="KW-0732">Signal</keyword>
<dbReference type="AlphaFoldDB" id="A0A2D0NEU3"/>